<dbReference type="InterPro" id="IPR032675">
    <property type="entry name" value="LRR_dom_sf"/>
</dbReference>
<dbReference type="PANTHER" id="PTHR24112">
    <property type="entry name" value="LEUCINE-RICH REPEAT, ISOFORM F-RELATED"/>
    <property type="match status" value="1"/>
</dbReference>
<dbReference type="WBParaSite" id="PEQ_0001261201-mRNA-1">
    <property type="protein sequence ID" value="PEQ_0001261201-mRNA-1"/>
    <property type="gene ID" value="PEQ_0001261201"/>
</dbReference>
<dbReference type="GO" id="GO:0016477">
    <property type="term" value="P:cell migration"/>
    <property type="evidence" value="ECO:0007669"/>
    <property type="project" value="TreeGrafter"/>
</dbReference>
<dbReference type="AlphaFoldDB" id="A0A914S2R6"/>
<organism evidence="1 2">
    <name type="scientific">Parascaris equorum</name>
    <name type="common">Equine roundworm</name>
    <dbReference type="NCBI Taxonomy" id="6256"/>
    <lineage>
        <taxon>Eukaryota</taxon>
        <taxon>Metazoa</taxon>
        <taxon>Ecdysozoa</taxon>
        <taxon>Nematoda</taxon>
        <taxon>Chromadorea</taxon>
        <taxon>Rhabditida</taxon>
        <taxon>Spirurina</taxon>
        <taxon>Ascaridomorpha</taxon>
        <taxon>Ascaridoidea</taxon>
        <taxon>Ascarididae</taxon>
        <taxon>Parascaris</taxon>
    </lineage>
</organism>
<evidence type="ECO:0000313" key="1">
    <source>
        <dbReference type="Proteomes" id="UP000887564"/>
    </source>
</evidence>
<dbReference type="GO" id="GO:0005886">
    <property type="term" value="C:plasma membrane"/>
    <property type="evidence" value="ECO:0007669"/>
    <property type="project" value="TreeGrafter"/>
</dbReference>
<dbReference type="SUPFAM" id="SSF52047">
    <property type="entry name" value="RNI-like"/>
    <property type="match status" value="1"/>
</dbReference>
<protein>
    <submittedName>
        <fullName evidence="2">Uncharacterized protein</fullName>
    </submittedName>
</protein>
<evidence type="ECO:0000313" key="2">
    <source>
        <dbReference type="WBParaSite" id="PEQ_0001261201-mRNA-1"/>
    </source>
</evidence>
<accession>A0A914S2R6</accession>
<dbReference type="InterPro" id="IPR051279">
    <property type="entry name" value="PP1-Reg/Actin-Interact_Protein"/>
</dbReference>
<name>A0A914S2R6_PAREQ</name>
<sequence length="89" mass="9696">MGNFGARLLAKALQINVSLKTIMVDRNQITGDGFADIAHALKLNNTLVSMPYPLIDVADSLNRPDRVKTLTALADVGVHCPGFTRLSYR</sequence>
<dbReference type="GO" id="GO:0034315">
    <property type="term" value="P:regulation of Arp2/3 complex-mediated actin nucleation"/>
    <property type="evidence" value="ECO:0007669"/>
    <property type="project" value="TreeGrafter"/>
</dbReference>
<keyword evidence="1" id="KW-1185">Reference proteome</keyword>
<dbReference type="Proteomes" id="UP000887564">
    <property type="component" value="Unplaced"/>
</dbReference>
<reference evidence="2" key="1">
    <citation type="submission" date="2022-11" db="UniProtKB">
        <authorList>
            <consortium name="WormBaseParasite"/>
        </authorList>
    </citation>
    <scope>IDENTIFICATION</scope>
</reference>
<dbReference type="GO" id="GO:0030027">
    <property type="term" value="C:lamellipodium"/>
    <property type="evidence" value="ECO:0007669"/>
    <property type="project" value="TreeGrafter"/>
</dbReference>
<proteinExistence type="predicted"/>
<dbReference type="Gene3D" id="3.80.10.10">
    <property type="entry name" value="Ribonuclease Inhibitor"/>
    <property type="match status" value="1"/>
</dbReference>
<dbReference type="PANTHER" id="PTHR24112:SF66">
    <property type="entry name" value="LEUCINE-RICH REPEAT, ISOFORM F"/>
    <property type="match status" value="1"/>
</dbReference>